<feature type="transmembrane region" description="Helical" evidence="6">
    <location>
        <begin position="108"/>
        <end position="128"/>
    </location>
</feature>
<feature type="transmembrane region" description="Helical" evidence="6">
    <location>
        <begin position="232"/>
        <end position="252"/>
    </location>
</feature>
<reference evidence="8" key="1">
    <citation type="submission" date="2019-09" db="EMBL/GenBank/DDBJ databases">
        <authorList>
            <person name="Li J."/>
        </authorList>
    </citation>
    <scope>NUCLEOTIDE SEQUENCE [LARGE SCALE GENOMIC DNA]</scope>
    <source>
        <strain evidence="8">JCM 14732</strain>
    </source>
</reference>
<dbReference type="InterPro" id="IPR000620">
    <property type="entry name" value="EamA_dom"/>
</dbReference>
<feature type="domain" description="EamA" evidence="7">
    <location>
        <begin position="164"/>
        <end position="306"/>
    </location>
</feature>
<dbReference type="Proteomes" id="UP000380867">
    <property type="component" value="Unassembled WGS sequence"/>
</dbReference>
<evidence type="ECO:0000313" key="8">
    <source>
        <dbReference type="EMBL" id="KAA1395359.1"/>
    </source>
</evidence>
<feature type="transmembrane region" description="Helical" evidence="6">
    <location>
        <begin position="290"/>
        <end position="308"/>
    </location>
</feature>
<evidence type="ECO:0000256" key="6">
    <source>
        <dbReference type="SAM" id="Phobius"/>
    </source>
</evidence>
<proteinExistence type="inferred from homology"/>
<dbReference type="EMBL" id="SDPQ02000003">
    <property type="protein sequence ID" value="KAA1395359.1"/>
    <property type="molecule type" value="Genomic_DNA"/>
</dbReference>
<feature type="transmembrane region" description="Helical" evidence="6">
    <location>
        <begin position="137"/>
        <end position="158"/>
    </location>
</feature>
<feature type="transmembrane region" description="Helical" evidence="6">
    <location>
        <begin position="264"/>
        <end position="284"/>
    </location>
</feature>
<feature type="transmembrane region" description="Helical" evidence="6">
    <location>
        <begin position="194"/>
        <end position="220"/>
    </location>
</feature>
<dbReference type="PANTHER" id="PTHR32322">
    <property type="entry name" value="INNER MEMBRANE TRANSPORTER"/>
    <property type="match status" value="1"/>
</dbReference>
<keyword evidence="9" id="KW-1185">Reference proteome</keyword>
<evidence type="ECO:0000256" key="4">
    <source>
        <dbReference type="ARBA" id="ARBA00022989"/>
    </source>
</evidence>
<sequence length="322" mass="33070">MTALADDTARTPLSRRTSGIGLAVLAAAFFALSGPLAKAMIDSGWTAGSAVTVRILIAGGVLVVPAVIVLRGRWSLVRRNAGLIVAYGLIAVAGCQLAYFNAVDHMQVGVAILIEFTAPVAVIGWMWFRHGQRPSRLTITGAVLAIGGLMLVLDLVSGADIDPIGMLWALGAMAGAAFYWVISADEDNGLPGIVLAAGGLLFGGVALLLAGLVGIVPLATSRADVTLAGSEWPWWLPVATLGIVTAGLAYVLGIAATRRLGSRLASFVGLTEAVASVLFAWLLLDEAPRAIQFAGGLLILLGVIAVRLGEPATEHAPEATAP</sequence>
<evidence type="ECO:0000256" key="3">
    <source>
        <dbReference type="ARBA" id="ARBA00022692"/>
    </source>
</evidence>
<name>A0A5M4FAS6_9ACTN</name>
<evidence type="ECO:0000256" key="2">
    <source>
        <dbReference type="ARBA" id="ARBA00007362"/>
    </source>
</evidence>
<keyword evidence="4 6" id="KW-1133">Transmembrane helix</keyword>
<evidence type="ECO:0000256" key="5">
    <source>
        <dbReference type="ARBA" id="ARBA00023136"/>
    </source>
</evidence>
<comment type="similarity">
    <text evidence="2">Belongs to the EamA transporter family.</text>
</comment>
<keyword evidence="5 6" id="KW-0472">Membrane</keyword>
<feature type="domain" description="EamA" evidence="7">
    <location>
        <begin position="18"/>
        <end position="153"/>
    </location>
</feature>
<dbReference type="GO" id="GO:0016020">
    <property type="term" value="C:membrane"/>
    <property type="evidence" value="ECO:0007669"/>
    <property type="project" value="UniProtKB-SubCell"/>
</dbReference>
<dbReference type="SUPFAM" id="SSF103481">
    <property type="entry name" value="Multidrug resistance efflux transporter EmrE"/>
    <property type="match status" value="2"/>
</dbReference>
<evidence type="ECO:0000313" key="9">
    <source>
        <dbReference type="Proteomes" id="UP000380867"/>
    </source>
</evidence>
<accession>A0A5M4FAS6</accession>
<dbReference type="PANTHER" id="PTHR32322:SF2">
    <property type="entry name" value="EAMA DOMAIN-CONTAINING PROTEIN"/>
    <property type="match status" value="1"/>
</dbReference>
<dbReference type="OrthoDB" id="154915at2"/>
<feature type="transmembrane region" description="Helical" evidence="6">
    <location>
        <begin position="164"/>
        <end position="182"/>
    </location>
</feature>
<keyword evidence="3 6" id="KW-0812">Transmembrane</keyword>
<protein>
    <submittedName>
        <fullName evidence="8">EamA family transporter</fullName>
    </submittedName>
</protein>
<dbReference type="InterPro" id="IPR050638">
    <property type="entry name" value="AA-Vitamin_Transporters"/>
</dbReference>
<organism evidence="8 9">
    <name type="scientific">Aeromicrobium ginsengisoli</name>
    <dbReference type="NCBI Taxonomy" id="363867"/>
    <lineage>
        <taxon>Bacteria</taxon>
        <taxon>Bacillati</taxon>
        <taxon>Actinomycetota</taxon>
        <taxon>Actinomycetes</taxon>
        <taxon>Propionibacteriales</taxon>
        <taxon>Nocardioidaceae</taxon>
        <taxon>Aeromicrobium</taxon>
    </lineage>
</organism>
<dbReference type="RefSeq" id="WP_149690025.1">
    <property type="nucleotide sequence ID" value="NZ_SDPQ02000003.1"/>
</dbReference>
<feature type="transmembrane region" description="Helical" evidence="6">
    <location>
        <begin position="20"/>
        <end position="41"/>
    </location>
</feature>
<comment type="subcellular location">
    <subcellularLocation>
        <location evidence="1">Membrane</location>
        <topology evidence="1">Multi-pass membrane protein</topology>
    </subcellularLocation>
</comment>
<dbReference type="AlphaFoldDB" id="A0A5M4FAS6"/>
<gene>
    <name evidence="8" type="ORF">ESP70_014450</name>
</gene>
<evidence type="ECO:0000259" key="7">
    <source>
        <dbReference type="Pfam" id="PF00892"/>
    </source>
</evidence>
<comment type="caution">
    <text evidence="8">The sequence shown here is derived from an EMBL/GenBank/DDBJ whole genome shotgun (WGS) entry which is preliminary data.</text>
</comment>
<dbReference type="Pfam" id="PF00892">
    <property type="entry name" value="EamA"/>
    <property type="match status" value="2"/>
</dbReference>
<dbReference type="InterPro" id="IPR037185">
    <property type="entry name" value="EmrE-like"/>
</dbReference>
<evidence type="ECO:0000256" key="1">
    <source>
        <dbReference type="ARBA" id="ARBA00004141"/>
    </source>
</evidence>
<feature type="transmembrane region" description="Helical" evidence="6">
    <location>
        <begin position="47"/>
        <end position="70"/>
    </location>
</feature>
<feature type="transmembrane region" description="Helical" evidence="6">
    <location>
        <begin position="82"/>
        <end position="102"/>
    </location>
</feature>